<evidence type="ECO:0000256" key="4">
    <source>
        <dbReference type="ARBA" id="ARBA00022989"/>
    </source>
</evidence>
<keyword evidence="4 6" id="KW-1133">Transmembrane helix</keyword>
<organism evidence="8 9">
    <name type="scientific">Gandjariella thermophila</name>
    <dbReference type="NCBI Taxonomy" id="1931992"/>
    <lineage>
        <taxon>Bacteria</taxon>
        <taxon>Bacillati</taxon>
        <taxon>Actinomycetota</taxon>
        <taxon>Actinomycetes</taxon>
        <taxon>Pseudonocardiales</taxon>
        <taxon>Pseudonocardiaceae</taxon>
        <taxon>Gandjariella</taxon>
    </lineage>
</organism>
<feature type="transmembrane region" description="Helical" evidence="6">
    <location>
        <begin position="117"/>
        <end position="138"/>
    </location>
</feature>
<evidence type="ECO:0000313" key="8">
    <source>
        <dbReference type="EMBL" id="GDY31221.1"/>
    </source>
</evidence>
<comment type="subcellular location">
    <subcellularLocation>
        <location evidence="1">Membrane</location>
        <topology evidence="1">Multi-pass membrane protein</topology>
    </subcellularLocation>
</comment>
<evidence type="ECO:0000313" key="9">
    <source>
        <dbReference type="Proteomes" id="UP000298860"/>
    </source>
</evidence>
<dbReference type="GO" id="GO:0005886">
    <property type="term" value="C:plasma membrane"/>
    <property type="evidence" value="ECO:0007669"/>
    <property type="project" value="TreeGrafter"/>
</dbReference>
<evidence type="ECO:0000256" key="3">
    <source>
        <dbReference type="ARBA" id="ARBA00022692"/>
    </source>
</evidence>
<protein>
    <recommendedName>
        <fullName evidence="7">GtrA/DPMS transmembrane domain-containing protein</fullName>
    </recommendedName>
</protein>
<keyword evidence="3 6" id="KW-0812">Transmembrane</keyword>
<feature type="transmembrane region" description="Helical" evidence="6">
    <location>
        <begin position="18"/>
        <end position="36"/>
    </location>
</feature>
<feature type="transmembrane region" description="Helical" evidence="6">
    <location>
        <begin position="80"/>
        <end position="105"/>
    </location>
</feature>
<evidence type="ECO:0000256" key="1">
    <source>
        <dbReference type="ARBA" id="ARBA00004141"/>
    </source>
</evidence>
<evidence type="ECO:0000256" key="6">
    <source>
        <dbReference type="SAM" id="Phobius"/>
    </source>
</evidence>
<reference evidence="9" key="1">
    <citation type="submission" date="2019-04" db="EMBL/GenBank/DDBJ databases">
        <title>Draft genome sequence of Pseudonocardiaceae bacterium SL3-2-4.</title>
        <authorList>
            <person name="Ningsih F."/>
            <person name="Yokota A."/>
            <person name="Sakai Y."/>
            <person name="Nanatani K."/>
            <person name="Yabe S."/>
            <person name="Oetari A."/>
            <person name="Sjamsuridzal W."/>
        </authorList>
    </citation>
    <scope>NUCLEOTIDE SEQUENCE [LARGE SCALE GENOMIC DNA]</scope>
    <source>
        <strain evidence="9">SL3-2-4</strain>
    </source>
</reference>
<feature type="transmembrane region" description="Helical" evidence="6">
    <location>
        <begin position="48"/>
        <end position="68"/>
    </location>
</feature>
<dbReference type="Proteomes" id="UP000298860">
    <property type="component" value="Unassembled WGS sequence"/>
</dbReference>
<dbReference type="InterPro" id="IPR007267">
    <property type="entry name" value="GtrA_DPMS_TM"/>
</dbReference>
<dbReference type="GO" id="GO:0000271">
    <property type="term" value="P:polysaccharide biosynthetic process"/>
    <property type="evidence" value="ECO:0007669"/>
    <property type="project" value="InterPro"/>
</dbReference>
<dbReference type="InterPro" id="IPR051401">
    <property type="entry name" value="GtrA_CellWall_Glycosyl"/>
</dbReference>
<keyword evidence="9" id="KW-1185">Reference proteome</keyword>
<dbReference type="Pfam" id="PF04138">
    <property type="entry name" value="GtrA_DPMS_TM"/>
    <property type="match status" value="1"/>
</dbReference>
<feature type="domain" description="GtrA/DPMS transmembrane" evidence="7">
    <location>
        <begin position="20"/>
        <end position="139"/>
    </location>
</feature>
<evidence type="ECO:0000256" key="2">
    <source>
        <dbReference type="ARBA" id="ARBA00009399"/>
    </source>
</evidence>
<evidence type="ECO:0000259" key="7">
    <source>
        <dbReference type="Pfam" id="PF04138"/>
    </source>
</evidence>
<dbReference type="EMBL" id="BJFL01000012">
    <property type="protein sequence ID" value="GDY31221.1"/>
    <property type="molecule type" value="Genomic_DNA"/>
</dbReference>
<proteinExistence type="inferred from homology"/>
<dbReference type="AlphaFoldDB" id="A0A4D4J3Y0"/>
<dbReference type="PANTHER" id="PTHR38459">
    <property type="entry name" value="PROPHAGE BACTOPRENOL-LINKED GLUCOSE TRANSLOCASE HOMOLOG"/>
    <property type="match status" value="1"/>
</dbReference>
<comment type="caution">
    <text evidence="8">The sequence shown here is derived from an EMBL/GenBank/DDBJ whole genome shotgun (WGS) entry which is preliminary data.</text>
</comment>
<gene>
    <name evidence="8" type="ORF">GTS_28540</name>
</gene>
<keyword evidence="5 6" id="KW-0472">Membrane</keyword>
<name>A0A4D4J3Y0_9PSEU</name>
<sequence length="142" mass="15672">MEAAVEAHPARIGLVTQLFRFVIVGGLAAVVDYGTYQMLLHLGLNHSFWVSVAKGCSFILGTTTAYLLNKRWTFNVQGSATSLAQFVLLYVTTFFVNVGMNALSLHVLPEFAWKVSVAWVIAQGSATTINFLVLRLVIWRHA</sequence>
<dbReference type="RefSeq" id="WP_225978399.1">
    <property type="nucleotide sequence ID" value="NZ_BJFL01000012.1"/>
</dbReference>
<dbReference type="PANTHER" id="PTHR38459:SF6">
    <property type="entry name" value="ARABINOGALACTAN BIOSYNTHESIS RECRUITING PROTEIN RV3789"/>
    <property type="match status" value="1"/>
</dbReference>
<accession>A0A4D4J3Y0</accession>
<evidence type="ECO:0000256" key="5">
    <source>
        <dbReference type="ARBA" id="ARBA00023136"/>
    </source>
</evidence>
<comment type="similarity">
    <text evidence="2">Belongs to the GtrA family.</text>
</comment>